<feature type="chain" id="PRO_5041973291" description="Myotubularin phosphatase domain-containing protein" evidence="2">
    <location>
        <begin position="20"/>
        <end position="298"/>
    </location>
</feature>
<keyword evidence="5" id="KW-1185">Reference proteome</keyword>
<dbReference type="GO" id="GO:0106018">
    <property type="term" value="F:phosphatidylinositol-3,5-bisphosphate phosphatase activity"/>
    <property type="evidence" value="ECO:0007669"/>
    <property type="project" value="TreeGrafter"/>
</dbReference>
<reference evidence="4" key="1">
    <citation type="journal article" date="2023" name="bioRxiv">
        <title>Improved chromosome-level genome assembly for marigold (Tagetes erecta).</title>
        <authorList>
            <person name="Jiang F."/>
            <person name="Yuan L."/>
            <person name="Wang S."/>
            <person name="Wang H."/>
            <person name="Xu D."/>
            <person name="Wang A."/>
            <person name="Fan W."/>
        </authorList>
    </citation>
    <scope>NUCLEOTIDE SEQUENCE</scope>
    <source>
        <strain evidence="4">WSJ</strain>
        <tissue evidence="4">Leaf</tissue>
    </source>
</reference>
<keyword evidence="1" id="KW-0175">Coiled coil</keyword>
<dbReference type="PANTHER" id="PTHR10807:SF8">
    <property type="entry name" value="PHOSPHATIDYLINOSITOL-3-PHOSPHATE PHOSPHATASE"/>
    <property type="match status" value="1"/>
</dbReference>
<dbReference type="GO" id="GO:0005737">
    <property type="term" value="C:cytoplasm"/>
    <property type="evidence" value="ECO:0007669"/>
    <property type="project" value="TreeGrafter"/>
</dbReference>
<dbReference type="PANTHER" id="PTHR10807">
    <property type="entry name" value="MYOTUBULARIN-RELATED"/>
    <property type="match status" value="1"/>
</dbReference>
<dbReference type="AlphaFoldDB" id="A0AAD8JUB2"/>
<feature type="coiled-coil region" evidence="1">
    <location>
        <begin position="126"/>
        <end position="153"/>
    </location>
</feature>
<dbReference type="EMBL" id="JAUHHV010000010">
    <property type="protein sequence ID" value="KAK1409664.1"/>
    <property type="molecule type" value="Genomic_DNA"/>
</dbReference>
<feature type="domain" description="Myotubularin phosphatase" evidence="3">
    <location>
        <begin position="1"/>
        <end position="101"/>
    </location>
</feature>
<dbReference type="InterPro" id="IPR030564">
    <property type="entry name" value="Myotubularin"/>
</dbReference>
<dbReference type="Proteomes" id="UP001229421">
    <property type="component" value="Unassembled WGS sequence"/>
</dbReference>
<organism evidence="4 5">
    <name type="scientific">Tagetes erecta</name>
    <name type="common">African marigold</name>
    <dbReference type="NCBI Taxonomy" id="13708"/>
    <lineage>
        <taxon>Eukaryota</taxon>
        <taxon>Viridiplantae</taxon>
        <taxon>Streptophyta</taxon>
        <taxon>Embryophyta</taxon>
        <taxon>Tracheophyta</taxon>
        <taxon>Spermatophyta</taxon>
        <taxon>Magnoliopsida</taxon>
        <taxon>eudicotyledons</taxon>
        <taxon>Gunneridae</taxon>
        <taxon>Pentapetalae</taxon>
        <taxon>asterids</taxon>
        <taxon>campanulids</taxon>
        <taxon>Asterales</taxon>
        <taxon>Asteraceae</taxon>
        <taxon>Asteroideae</taxon>
        <taxon>Heliantheae alliance</taxon>
        <taxon>Tageteae</taxon>
        <taxon>Tagetes</taxon>
    </lineage>
</organism>
<sequence>MFYTFPALVFISFLVLVLAFCVCMQMESPVSVPPIAFSENERVKAGVFEGSACLWTHLADMRATEGNSHAHYNMFYDPSKHDGPLLPPAAALAPTLWPQFHLRWSCPSEAQSSQVEAQCRNMMGKYSELQKAKDLAESKAREIKTTVESLTADLLNESQVTYSAVALARKAKIENSGIKRAIESLGYKVRVSDTADIENFPVKKTGMPFPTRKTVSSEETYDEKTDLSVSIAVTAANDDLSRNLTSRFCESLCPLRSDDGGCKWPNAGCARLRSQFIGLKANYDAFDRLSICDSYFQT</sequence>
<evidence type="ECO:0000256" key="2">
    <source>
        <dbReference type="SAM" id="SignalP"/>
    </source>
</evidence>
<keyword evidence="2" id="KW-0732">Signal</keyword>
<feature type="signal peptide" evidence="2">
    <location>
        <begin position="1"/>
        <end position="19"/>
    </location>
</feature>
<dbReference type="InterPro" id="IPR010569">
    <property type="entry name" value="Myotubularin-like_Pase_dom"/>
</dbReference>
<comment type="caution">
    <text evidence="4">The sequence shown here is derived from an EMBL/GenBank/DDBJ whole genome shotgun (WGS) entry which is preliminary data.</text>
</comment>
<protein>
    <recommendedName>
        <fullName evidence="3">Myotubularin phosphatase domain-containing protein</fullName>
    </recommendedName>
</protein>
<dbReference type="GO" id="GO:0046856">
    <property type="term" value="P:phosphatidylinositol dephosphorylation"/>
    <property type="evidence" value="ECO:0007669"/>
    <property type="project" value="TreeGrafter"/>
</dbReference>
<evidence type="ECO:0000259" key="3">
    <source>
        <dbReference type="PROSITE" id="PS51339"/>
    </source>
</evidence>
<accession>A0AAD8JUB2</accession>
<gene>
    <name evidence="4" type="ORF">QVD17_36193</name>
</gene>
<evidence type="ECO:0000313" key="5">
    <source>
        <dbReference type="Proteomes" id="UP001229421"/>
    </source>
</evidence>
<dbReference type="PROSITE" id="PS51339">
    <property type="entry name" value="PPASE_MYOTUBULARIN"/>
    <property type="match status" value="1"/>
</dbReference>
<evidence type="ECO:0000256" key="1">
    <source>
        <dbReference type="SAM" id="Coils"/>
    </source>
</evidence>
<evidence type="ECO:0000313" key="4">
    <source>
        <dbReference type="EMBL" id="KAK1409664.1"/>
    </source>
</evidence>
<proteinExistence type="predicted"/>
<name>A0AAD8JUB2_TARER</name>
<dbReference type="GO" id="GO:0004438">
    <property type="term" value="F:phosphatidylinositol-3-phosphate phosphatase activity"/>
    <property type="evidence" value="ECO:0007669"/>
    <property type="project" value="TreeGrafter"/>
</dbReference>